<dbReference type="GO" id="GO:0005509">
    <property type="term" value="F:calcium ion binding"/>
    <property type="evidence" value="ECO:0007669"/>
    <property type="project" value="InterPro"/>
</dbReference>
<dbReference type="AlphaFoldDB" id="A0A0F7GYQ2"/>
<dbReference type="PANTHER" id="PTHR31407:SF10">
    <property type="entry name" value="PHOTOSYNTHETIC NDH SUBUNIT OF LUMENAL LOCATION 1, CHLOROPLASTIC"/>
    <property type="match status" value="1"/>
</dbReference>
<dbReference type="EMBL" id="KM584166">
    <property type="protein sequence ID" value="AKG62266.1"/>
    <property type="molecule type" value="mRNA"/>
</dbReference>
<dbReference type="SUPFAM" id="SSF55724">
    <property type="entry name" value="Mog1p/PsbP-like"/>
    <property type="match status" value="1"/>
</dbReference>
<dbReference type="NCBIfam" id="NF040946">
    <property type="entry name" value="PSII_PsbP"/>
    <property type="match status" value="1"/>
</dbReference>
<dbReference type="Gene3D" id="3.40.1000.10">
    <property type="entry name" value="Mog1/PsbP, alpha/beta/alpha sandwich"/>
    <property type="match status" value="1"/>
</dbReference>
<evidence type="ECO:0000259" key="1">
    <source>
        <dbReference type="Pfam" id="PF01789"/>
    </source>
</evidence>
<name>A0A0F7GYQ2_9ROSI</name>
<dbReference type="GO" id="GO:0009654">
    <property type="term" value="C:photosystem II oxygen evolving complex"/>
    <property type="evidence" value="ECO:0007669"/>
    <property type="project" value="InterPro"/>
</dbReference>
<proteinExistence type="evidence at transcript level"/>
<sequence>MASLKNSPSLHQTLFLNNISQPQKHDTHSCSKRCISLVRADLTTPPSPNSHAGGQSKRRPLMLGVGALTASLVPTSTVFAEEIPKSYRAFVDASDGYSYYYPSDWREFDFLGHDSAFKDRYLQLQNVRVRFIPTDKKDVHDLGPMEEVLPNLVKHVYSAPNQFPNILDMQEQTTDGKTYYTVEFQLISQNFASASFATIAIANGRYYTQIVGANDRRWRRFRNQLKVIADSFKVLDI</sequence>
<dbReference type="InterPro" id="IPR016123">
    <property type="entry name" value="Mog1/PsbP_a/b/a-sand"/>
</dbReference>
<feature type="domain" description="PsbP C-terminal" evidence="1">
    <location>
        <begin position="86"/>
        <end position="234"/>
    </location>
</feature>
<dbReference type="GO" id="GO:0019898">
    <property type="term" value="C:extrinsic component of membrane"/>
    <property type="evidence" value="ECO:0007669"/>
    <property type="project" value="InterPro"/>
</dbReference>
<evidence type="ECO:0000313" key="2">
    <source>
        <dbReference type="EMBL" id="AKG62266.1"/>
    </source>
</evidence>
<accession>A0A0F7GYQ2</accession>
<dbReference type="InterPro" id="IPR002683">
    <property type="entry name" value="PsbP_C"/>
</dbReference>
<dbReference type="GO" id="GO:0015979">
    <property type="term" value="P:photosynthesis"/>
    <property type="evidence" value="ECO:0007669"/>
    <property type="project" value="InterPro"/>
</dbReference>
<reference evidence="2" key="1">
    <citation type="journal article" date="2015" name="BMC Plant Biol.">
        <title>NDH expression marks major transitions in plant evolution and reveals coordinate intracellular gene loss.</title>
        <authorList>
            <person name="Ruhlman T.A."/>
            <person name="Chang W.J."/>
            <person name="Chen J.J."/>
            <person name="Huang Y.T."/>
            <person name="Chan M.T."/>
            <person name="Zhang J."/>
            <person name="Liao D.C."/>
            <person name="Blazier J.C."/>
            <person name="Jin X."/>
            <person name="Shih M.C."/>
            <person name="Jansen R.K."/>
            <person name="Lin C.S."/>
        </authorList>
    </citation>
    <scope>NUCLEOTIDE SEQUENCE</scope>
</reference>
<dbReference type="PANTHER" id="PTHR31407">
    <property type="match status" value="1"/>
</dbReference>
<dbReference type="Pfam" id="PF01789">
    <property type="entry name" value="PsbP"/>
    <property type="match status" value="1"/>
</dbReference>
<organism evidence="2">
    <name type="scientific">Melianthus villosus</name>
    <dbReference type="NCBI Taxonomy" id="377280"/>
    <lineage>
        <taxon>Eukaryota</taxon>
        <taxon>Viridiplantae</taxon>
        <taxon>Streptophyta</taxon>
        <taxon>Embryophyta</taxon>
        <taxon>Tracheophyta</taxon>
        <taxon>Spermatophyta</taxon>
        <taxon>Magnoliopsida</taxon>
        <taxon>eudicotyledons</taxon>
        <taxon>Gunneridae</taxon>
        <taxon>Pentapetalae</taxon>
        <taxon>rosids</taxon>
        <taxon>malvids</taxon>
        <taxon>Geraniales</taxon>
        <taxon>Francoaceae</taxon>
        <taxon>Melianthus</taxon>
    </lineage>
</organism>
<gene>
    <name evidence="2" type="primary">PPL2</name>
</gene>
<protein>
    <submittedName>
        <fullName evidence="2">PsbP-like protein 2</fullName>
    </submittedName>
</protein>